<protein>
    <recommendedName>
        <fullName evidence="1">CoA carboxyltransferase N-terminal domain-containing protein</fullName>
    </recommendedName>
</protein>
<dbReference type="InterPro" id="IPR011762">
    <property type="entry name" value="COA_CT_N"/>
</dbReference>
<dbReference type="PROSITE" id="PS50980">
    <property type="entry name" value="COA_CT_NTER"/>
    <property type="match status" value="1"/>
</dbReference>
<dbReference type="InterPro" id="IPR029045">
    <property type="entry name" value="ClpP/crotonase-like_dom_sf"/>
</dbReference>
<gene>
    <name evidence="2" type="ORF">METZ01_LOCUS381876</name>
</gene>
<proteinExistence type="predicted"/>
<name>A0A382U4W1_9ZZZZ</name>
<evidence type="ECO:0000313" key="2">
    <source>
        <dbReference type="EMBL" id="SVD29022.1"/>
    </source>
</evidence>
<accession>A0A382U4W1</accession>
<dbReference type="PANTHER" id="PTHR43842">
    <property type="entry name" value="PROPIONYL-COA CARBOXYLASE BETA CHAIN"/>
    <property type="match status" value="1"/>
</dbReference>
<dbReference type="InterPro" id="IPR051047">
    <property type="entry name" value="AccD/PCCB"/>
</dbReference>
<dbReference type="InterPro" id="IPR034733">
    <property type="entry name" value="AcCoA_carboxyl_beta"/>
</dbReference>
<dbReference type="EMBL" id="UINC01141344">
    <property type="protein sequence ID" value="SVD29022.1"/>
    <property type="molecule type" value="Genomic_DNA"/>
</dbReference>
<organism evidence="2">
    <name type="scientific">marine metagenome</name>
    <dbReference type="NCBI Taxonomy" id="408172"/>
    <lineage>
        <taxon>unclassified sequences</taxon>
        <taxon>metagenomes</taxon>
        <taxon>ecological metagenomes</taxon>
    </lineage>
</organism>
<dbReference type="GO" id="GO:0004658">
    <property type="term" value="F:propionyl-CoA carboxylase activity"/>
    <property type="evidence" value="ECO:0007669"/>
    <property type="project" value="TreeGrafter"/>
</dbReference>
<evidence type="ECO:0000259" key="1">
    <source>
        <dbReference type="PROSITE" id="PS50980"/>
    </source>
</evidence>
<reference evidence="2" key="1">
    <citation type="submission" date="2018-05" db="EMBL/GenBank/DDBJ databases">
        <authorList>
            <person name="Lanie J.A."/>
            <person name="Ng W.-L."/>
            <person name="Kazmierczak K.M."/>
            <person name="Andrzejewski T.M."/>
            <person name="Davidsen T.M."/>
            <person name="Wayne K.J."/>
            <person name="Tettelin H."/>
            <person name="Glass J.I."/>
            <person name="Rusch D."/>
            <person name="Podicherti R."/>
            <person name="Tsui H.-C.T."/>
            <person name="Winkler M.E."/>
        </authorList>
    </citation>
    <scope>NUCLEOTIDE SEQUENCE</scope>
</reference>
<sequence>MSHEELLAQLDLRREKAAAMGGPDKLAKRLENDELNAMERLDALIDPGTFIETGLLGASGMYKKDESKTPRDGKIVGFAKIGGRDIGVVFNDFTVKGASTSTTNSKKMGHVRRVTTEKGMPFVHIGESTGARLPDAMGSRGMGVSLGNDTTQFRRIRETPWA</sequence>
<dbReference type="Pfam" id="PF01039">
    <property type="entry name" value="Carboxyl_trans"/>
    <property type="match status" value="1"/>
</dbReference>
<feature type="domain" description="CoA carboxyltransferase N-terminal" evidence="1">
    <location>
        <begin position="3"/>
        <end position="162"/>
    </location>
</feature>
<feature type="non-terminal residue" evidence="2">
    <location>
        <position position="162"/>
    </location>
</feature>
<dbReference type="PANTHER" id="PTHR43842:SF2">
    <property type="entry name" value="PROPIONYL-COA CARBOXYLASE BETA CHAIN, MITOCHONDRIAL"/>
    <property type="match status" value="1"/>
</dbReference>
<dbReference type="SUPFAM" id="SSF52096">
    <property type="entry name" value="ClpP/crotonase"/>
    <property type="match status" value="1"/>
</dbReference>
<dbReference type="Gene3D" id="3.90.226.10">
    <property type="entry name" value="2-enoyl-CoA Hydratase, Chain A, domain 1"/>
    <property type="match status" value="1"/>
</dbReference>
<dbReference type="AlphaFoldDB" id="A0A382U4W1"/>